<evidence type="ECO:0008006" key="4">
    <source>
        <dbReference type="Google" id="ProtNLM"/>
    </source>
</evidence>
<organism evidence="2 3">
    <name type="scientific">candidate division WWE3 bacterium CG10_big_fil_rev_8_21_14_0_10_32_10</name>
    <dbReference type="NCBI Taxonomy" id="1975090"/>
    <lineage>
        <taxon>Bacteria</taxon>
        <taxon>Katanobacteria</taxon>
    </lineage>
</organism>
<dbReference type="InterPro" id="IPR010119">
    <property type="entry name" value="Gluconeogen_factor"/>
</dbReference>
<dbReference type="EMBL" id="PCXU01000037">
    <property type="protein sequence ID" value="PIR43123.1"/>
    <property type="molecule type" value="Genomic_DNA"/>
</dbReference>
<dbReference type="Pfam" id="PF01933">
    <property type="entry name" value="CofD"/>
    <property type="match status" value="1"/>
</dbReference>
<dbReference type="InterPro" id="IPR002882">
    <property type="entry name" value="CofD"/>
</dbReference>
<dbReference type="GO" id="GO:0043743">
    <property type="term" value="F:LPPG:FO 2-phospho-L-lactate transferase activity"/>
    <property type="evidence" value="ECO:0007669"/>
    <property type="project" value="InterPro"/>
</dbReference>
<dbReference type="PANTHER" id="PTHR30135:SF3">
    <property type="entry name" value="GLUCONEOGENESIS FACTOR-RELATED"/>
    <property type="match status" value="1"/>
</dbReference>
<name>A0A2H0R9E0_UNCKA</name>
<evidence type="ECO:0000313" key="3">
    <source>
        <dbReference type="Proteomes" id="UP000230214"/>
    </source>
</evidence>
<dbReference type="NCBIfam" id="TIGR01826">
    <property type="entry name" value="CofD_related"/>
    <property type="match status" value="1"/>
</dbReference>
<accession>A0A2H0R9E0</accession>
<dbReference type="PANTHER" id="PTHR30135">
    <property type="entry name" value="UNCHARACTERIZED PROTEIN YVCK-RELATED"/>
    <property type="match status" value="1"/>
</dbReference>
<dbReference type="InterPro" id="IPR038136">
    <property type="entry name" value="CofD-like_dom_sf"/>
</dbReference>
<gene>
    <name evidence="2" type="ORF">COV24_04380</name>
</gene>
<evidence type="ECO:0000256" key="1">
    <source>
        <dbReference type="ARBA" id="ARBA00022490"/>
    </source>
</evidence>
<sequence length="235" mass="26047">MSKYIYMQTKNVVTVGGGTGSFVILQALKSIKGISIKAIVTTADDGGIAKKERDEFGILPQSDVRKALIALSDDKKNYTIRELFTYRFSKGLGIEGATLGNLFLAALTDIKKSQYKAIQEIEKLLNINGEVIPISLDKTNILITLENKIQILGETHLDNVFWDGTKKIKKIELIPKAKIFKKAAKEIEKADYIFITPGDLYGSVIVNFCVDGFKKAINKSKAKIIYTCNLVTKYG</sequence>
<reference evidence="2 3" key="1">
    <citation type="submission" date="2017-09" db="EMBL/GenBank/DDBJ databases">
        <title>Depth-based differentiation of microbial function through sediment-hosted aquifers and enrichment of novel symbionts in the deep terrestrial subsurface.</title>
        <authorList>
            <person name="Probst A.J."/>
            <person name="Ladd B."/>
            <person name="Jarett J.K."/>
            <person name="Geller-Mcgrath D.E."/>
            <person name="Sieber C.M."/>
            <person name="Emerson J.B."/>
            <person name="Anantharaman K."/>
            <person name="Thomas B.C."/>
            <person name="Malmstrom R."/>
            <person name="Stieglmeier M."/>
            <person name="Klingl A."/>
            <person name="Woyke T."/>
            <person name="Ryan C.M."/>
            <person name="Banfield J.F."/>
        </authorList>
    </citation>
    <scope>NUCLEOTIDE SEQUENCE [LARGE SCALE GENOMIC DNA]</scope>
    <source>
        <strain evidence="2">CG10_big_fil_rev_8_21_14_0_10_32_10</strain>
    </source>
</reference>
<proteinExistence type="predicted"/>
<keyword evidence="1" id="KW-0963">Cytoplasm</keyword>
<protein>
    <recommendedName>
        <fullName evidence="4">YvcK family protein</fullName>
    </recommendedName>
</protein>
<dbReference type="Gene3D" id="3.40.50.10680">
    <property type="entry name" value="CofD-like domains"/>
    <property type="match status" value="1"/>
</dbReference>
<comment type="caution">
    <text evidence="2">The sequence shown here is derived from an EMBL/GenBank/DDBJ whole genome shotgun (WGS) entry which is preliminary data.</text>
</comment>
<dbReference type="SUPFAM" id="SSF142338">
    <property type="entry name" value="CofD-like"/>
    <property type="match status" value="1"/>
</dbReference>
<dbReference type="Proteomes" id="UP000230214">
    <property type="component" value="Unassembled WGS sequence"/>
</dbReference>
<dbReference type="AlphaFoldDB" id="A0A2H0R9E0"/>
<evidence type="ECO:0000313" key="2">
    <source>
        <dbReference type="EMBL" id="PIR43123.1"/>
    </source>
</evidence>